<comment type="caution">
    <text evidence="3">The sequence shown here is derived from an EMBL/GenBank/DDBJ whole genome shotgun (WGS) entry which is preliminary data.</text>
</comment>
<evidence type="ECO:0000259" key="2">
    <source>
        <dbReference type="Pfam" id="PF07992"/>
    </source>
</evidence>
<dbReference type="InterPro" id="IPR051691">
    <property type="entry name" value="Metab_Enz_Cyan_OpOx_G3PDH"/>
</dbReference>
<dbReference type="GO" id="GO:0016491">
    <property type="term" value="F:oxidoreductase activity"/>
    <property type="evidence" value="ECO:0007669"/>
    <property type="project" value="UniProtKB-KW"/>
</dbReference>
<gene>
    <name evidence="3" type="ORF">Rsw2DRAFT_3298</name>
</gene>
<dbReference type="RefSeq" id="WP_008033030.1">
    <property type="nucleotide sequence ID" value="NZ_ACYY01000034.1"/>
</dbReference>
<dbReference type="PANTHER" id="PTHR42949">
    <property type="entry name" value="ANAEROBIC GLYCEROL-3-PHOSPHATE DEHYDROGENASE SUBUNIT B"/>
    <property type="match status" value="1"/>
</dbReference>
<keyword evidence="1" id="KW-0560">Oxidoreductase</keyword>
<sequence>MSDNPILIVGGGPAGLAAAHAVGASGRKAVLVEKADRLGGAPILSGYAKLVPSHEWAKDAIGGMVTRVQQNANVTTHLNTSVQTFTGEPGAFTATLKDGTVIAADSAILTTGFTHFDSLNKPEWGFGTYPDVVTSVQVEQMISSGKGIRCPSDGRVPDRVAILLCVGSRDRQIGREWCSKICCTVSANMAMEIREMSPKTNVYIYYMDIRTFGLLEGEFYWKSQEEAKVKYIKARIAEVTSDGKRLVVKGEDTLVKRPITIPFDMVVHAIGMDPNVDNMTLSAIFGVGLNRWGYLDKASTYAHLAETTRPGVYTAGAASGPETIDDSIAQGQAAALAALTRAGFGALKAAE</sequence>
<dbReference type="eggNOG" id="COG0446">
    <property type="taxonomic scope" value="Bacteria"/>
</dbReference>
<dbReference type="PRINTS" id="PR00368">
    <property type="entry name" value="FADPNR"/>
</dbReference>
<dbReference type="Gene3D" id="3.50.50.60">
    <property type="entry name" value="FAD/NAD(P)-binding domain"/>
    <property type="match status" value="3"/>
</dbReference>
<dbReference type="OrthoDB" id="9800445at2"/>
<dbReference type="Pfam" id="PF12831">
    <property type="entry name" value="FAD_oxidored"/>
    <property type="match status" value="1"/>
</dbReference>
<evidence type="ECO:0000256" key="1">
    <source>
        <dbReference type="ARBA" id="ARBA00023002"/>
    </source>
</evidence>
<organism evidence="3 4">
    <name type="scientific">Rhodobacter ferrooxidans</name>
    <dbReference type="NCBI Taxonomy" id="371731"/>
    <lineage>
        <taxon>Bacteria</taxon>
        <taxon>Pseudomonadati</taxon>
        <taxon>Pseudomonadota</taxon>
        <taxon>Alphaproteobacteria</taxon>
        <taxon>Rhodobacterales</taxon>
        <taxon>Rhodobacter group</taxon>
        <taxon>Rhodobacter</taxon>
    </lineage>
</organism>
<dbReference type="AlphaFoldDB" id="C8S5G9"/>
<dbReference type="SUPFAM" id="SSF51905">
    <property type="entry name" value="FAD/NAD(P)-binding domain"/>
    <property type="match status" value="1"/>
</dbReference>
<name>C8S5G9_9RHOB</name>
<dbReference type="Pfam" id="PF07992">
    <property type="entry name" value="Pyr_redox_2"/>
    <property type="match status" value="1"/>
</dbReference>
<protein>
    <submittedName>
        <fullName evidence="3">FAD-dependent pyridine nucleotide-disulphide oxidoreductase</fullName>
    </submittedName>
</protein>
<dbReference type="InterPro" id="IPR036188">
    <property type="entry name" value="FAD/NAD-bd_sf"/>
</dbReference>
<evidence type="ECO:0000313" key="3">
    <source>
        <dbReference type="EMBL" id="EEW23782.1"/>
    </source>
</evidence>
<proteinExistence type="predicted"/>
<dbReference type="PRINTS" id="PR00411">
    <property type="entry name" value="PNDRDTASEI"/>
</dbReference>
<accession>C8S5G9</accession>
<dbReference type="InterPro" id="IPR023753">
    <property type="entry name" value="FAD/NAD-binding_dom"/>
</dbReference>
<reference evidence="3 4" key="1">
    <citation type="submission" date="2009-08" db="EMBL/GenBank/DDBJ databases">
        <title>The draft genome of Rhodobacter sp. SW2.</title>
        <authorList>
            <consortium name="US DOE Joint Genome Institute (JGI-PGF)"/>
            <person name="Lucas S."/>
            <person name="Copeland A."/>
            <person name="Lapidus A."/>
            <person name="Glavina del Rio T."/>
            <person name="Tice H."/>
            <person name="Bruce D."/>
            <person name="Goodwin L."/>
            <person name="Pitluck S."/>
            <person name="Larimer F."/>
            <person name="Land M.L."/>
            <person name="Hauser L."/>
            <person name="Emerson D."/>
        </authorList>
    </citation>
    <scope>NUCLEOTIDE SEQUENCE [LARGE SCALE GENOMIC DNA]</scope>
    <source>
        <strain evidence="3 4">SW2</strain>
    </source>
</reference>
<feature type="domain" description="FAD/NAD(P)-binding" evidence="2">
    <location>
        <begin position="217"/>
        <end position="331"/>
    </location>
</feature>
<keyword evidence="4" id="KW-1185">Reference proteome</keyword>
<dbReference type="Proteomes" id="UP000010121">
    <property type="component" value="Unassembled WGS sequence"/>
</dbReference>
<dbReference type="PANTHER" id="PTHR42949:SF3">
    <property type="entry name" value="ANAEROBIC GLYCEROL-3-PHOSPHATE DEHYDROGENASE SUBUNIT B"/>
    <property type="match status" value="1"/>
</dbReference>
<evidence type="ECO:0000313" key="4">
    <source>
        <dbReference type="Proteomes" id="UP000010121"/>
    </source>
</evidence>
<dbReference type="EMBL" id="ACYY01000034">
    <property type="protein sequence ID" value="EEW23782.1"/>
    <property type="molecule type" value="Genomic_DNA"/>
</dbReference>
<dbReference type="STRING" id="371731.Rsw2DRAFT_3298"/>
<dbReference type="eggNOG" id="COG1148">
    <property type="taxonomic scope" value="Bacteria"/>
</dbReference>